<gene>
    <name evidence="1" type="ORF">SMTD_LOCUS4960</name>
</gene>
<accession>A0A183NS74</accession>
<name>A0A183NS74_9TREM</name>
<dbReference type="Proteomes" id="UP000269396">
    <property type="component" value="Unassembled WGS sequence"/>
</dbReference>
<evidence type="ECO:0000313" key="2">
    <source>
        <dbReference type="Proteomes" id="UP000269396"/>
    </source>
</evidence>
<dbReference type="EMBL" id="UZAL01026798">
    <property type="protein sequence ID" value="VDP26203.1"/>
    <property type="molecule type" value="Genomic_DNA"/>
</dbReference>
<organism evidence="1 2">
    <name type="scientific">Schistosoma mattheei</name>
    <dbReference type="NCBI Taxonomy" id="31246"/>
    <lineage>
        <taxon>Eukaryota</taxon>
        <taxon>Metazoa</taxon>
        <taxon>Spiralia</taxon>
        <taxon>Lophotrochozoa</taxon>
        <taxon>Platyhelminthes</taxon>
        <taxon>Trematoda</taxon>
        <taxon>Digenea</taxon>
        <taxon>Strigeidida</taxon>
        <taxon>Schistosomatoidea</taxon>
        <taxon>Schistosomatidae</taxon>
        <taxon>Schistosoma</taxon>
    </lineage>
</organism>
<reference evidence="1 2" key="1">
    <citation type="submission" date="2018-11" db="EMBL/GenBank/DDBJ databases">
        <authorList>
            <consortium name="Pathogen Informatics"/>
        </authorList>
    </citation>
    <scope>NUCLEOTIDE SEQUENCE [LARGE SCALE GENOMIC DNA]</scope>
    <source>
        <strain>Denwood</strain>
        <strain evidence="2">Zambia</strain>
    </source>
</reference>
<protein>
    <submittedName>
        <fullName evidence="1">Uncharacterized protein</fullName>
    </submittedName>
</protein>
<proteinExistence type="predicted"/>
<sequence length="36" mass="4224">MNLNYEVKFELDPQLQFVDLLNVFAVLDTLLLIVSR</sequence>
<dbReference type="AlphaFoldDB" id="A0A183NS74"/>
<evidence type="ECO:0000313" key="1">
    <source>
        <dbReference type="EMBL" id="VDP26203.1"/>
    </source>
</evidence>
<keyword evidence="2" id="KW-1185">Reference proteome</keyword>